<dbReference type="Pfam" id="PF00328">
    <property type="entry name" value="His_Phos_2"/>
    <property type="match status" value="1"/>
</dbReference>
<dbReference type="InterPro" id="IPR033379">
    <property type="entry name" value="Acid_Pase_AS"/>
</dbReference>
<gene>
    <name evidence="3" type="ORF">FB45DRAFT_1001568</name>
</gene>
<dbReference type="PANTHER" id="PTHR20963:SF42">
    <property type="entry name" value="PHOSPHOGLYCERATE MUTASE-LIKE PROTEIN"/>
    <property type="match status" value="1"/>
</dbReference>
<protein>
    <submittedName>
        <fullName evidence="3">Phosphoglycerate mutase-like protein</fullName>
    </submittedName>
</protein>
<dbReference type="EMBL" id="JARKIF010000006">
    <property type="protein sequence ID" value="KAJ7636489.1"/>
    <property type="molecule type" value="Genomic_DNA"/>
</dbReference>
<dbReference type="Gene3D" id="3.40.50.1240">
    <property type="entry name" value="Phosphoglycerate mutase-like"/>
    <property type="match status" value="1"/>
</dbReference>
<dbReference type="AlphaFoldDB" id="A0AAD7C312"/>
<name>A0AAD7C312_9AGAR</name>
<dbReference type="PROSITE" id="PS00616">
    <property type="entry name" value="HIS_ACID_PHOSPHAT_1"/>
    <property type="match status" value="1"/>
</dbReference>
<keyword evidence="2" id="KW-0732">Signal</keyword>
<dbReference type="CDD" id="cd07061">
    <property type="entry name" value="HP_HAP_like"/>
    <property type="match status" value="1"/>
</dbReference>
<dbReference type="InterPro" id="IPR000560">
    <property type="entry name" value="His_Pase_clade-2"/>
</dbReference>
<organism evidence="3 4">
    <name type="scientific">Roridomyces roridus</name>
    <dbReference type="NCBI Taxonomy" id="1738132"/>
    <lineage>
        <taxon>Eukaryota</taxon>
        <taxon>Fungi</taxon>
        <taxon>Dikarya</taxon>
        <taxon>Basidiomycota</taxon>
        <taxon>Agaricomycotina</taxon>
        <taxon>Agaricomycetes</taxon>
        <taxon>Agaricomycetidae</taxon>
        <taxon>Agaricales</taxon>
        <taxon>Marasmiineae</taxon>
        <taxon>Mycenaceae</taxon>
        <taxon>Roridomyces</taxon>
    </lineage>
</organism>
<reference evidence="3" key="1">
    <citation type="submission" date="2023-03" db="EMBL/GenBank/DDBJ databases">
        <title>Massive genome expansion in bonnet fungi (Mycena s.s.) driven by repeated elements and novel gene families across ecological guilds.</title>
        <authorList>
            <consortium name="Lawrence Berkeley National Laboratory"/>
            <person name="Harder C.B."/>
            <person name="Miyauchi S."/>
            <person name="Viragh M."/>
            <person name="Kuo A."/>
            <person name="Thoen E."/>
            <person name="Andreopoulos B."/>
            <person name="Lu D."/>
            <person name="Skrede I."/>
            <person name="Drula E."/>
            <person name="Henrissat B."/>
            <person name="Morin E."/>
            <person name="Kohler A."/>
            <person name="Barry K."/>
            <person name="LaButti K."/>
            <person name="Morin E."/>
            <person name="Salamov A."/>
            <person name="Lipzen A."/>
            <person name="Mereny Z."/>
            <person name="Hegedus B."/>
            <person name="Baldrian P."/>
            <person name="Stursova M."/>
            <person name="Weitz H."/>
            <person name="Taylor A."/>
            <person name="Grigoriev I.V."/>
            <person name="Nagy L.G."/>
            <person name="Martin F."/>
            <person name="Kauserud H."/>
        </authorList>
    </citation>
    <scope>NUCLEOTIDE SEQUENCE</scope>
    <source>
        <strain evidence="3">9284</strain>
    </source>
</reference>
<keyword evidence="1" id="KW-0378">Hydrolase</keyword>
<dbReference type="GO" id="GO:0003993">
    <property type="term" value="F:acid phosphatase activity"/>
    <property type="evidence" value="ECO:0007669"/>
    <property type="project" value="TreeGrafter"/>
</dbReference>
<dbReference type="PANTHER" id="PTHR20963">
    <property type="entry name" value="MULTIPLE INOSITOL POLYPHOSPHATE PHOSPHATASE-RELATED"/>
    <property type="match status" value="1"/>
</dbReference>
<proteinExistence type="predicted"/>
<keyword evidence="4" id="KW-1185">Reference proteome</keyword>
<sequence length="564" mass="60020">MLPTPSPALVVTAVLLHASLASAAAQAKASTFAGATTSFLFPPAGAISSAAPLSTFFPDATQIDFFGPTPTGAEAFAIATAPFSPQFADIFPLVEPSTEDHTSFDVIHSWGNLGPFESTSLGLKSSPRVPDGCELTQVHLLHRHGARYPTSGAAPAAFAAALHNAASNGTVKVSGPLAFLQDWRYKLGAEILTPFGRDQMFELGVGFRVKYGDLLKGFTRLPVWRTTSEERMVDSALHFAAGFFGVQSYQTDYEQWIDIEAVGFNSTLAPYDRCPNALNFVSLLGNPALAKWQSVYLADAEKRLSKDFSASDGLELNSTVLYAMQQLCAYETVALGFSSFCDLFTEEEWKGYEYSVDLSFWYNNGPGNPAVAAQGVGWVQELVARLTQSRAALAPGVQSTFNQTTVQSNITFPLEQPIFVDATHDTVISTIVVAMNFTSLAGGGPLPDTHIPKNRSYKVNQIAPFGSNLVGQVLSCPKLASSSKSSSSQVTPTHIRWLLNDATVPLTGLSGCPSSQDGLCPIDTFIKGLQKRIQEIDFEGGCFGNITLPTGGPAGAGSLVGGQA</sequence>
<comment type="caution">
    <text evidence="3">The sequence shown here is derived from an EMBL/GenBank/DDBJ whole genome shotgun (WGS) entry which is preliminary data.</text>
</comment>
<dbReference type="Proteomes" id="UP001221142">
    <property type="component" value="Unassembled WGS sequence"/>
</dbReference>
<dbReference type="InterPro" id="IPR029033">
    <property type="entry name" value="His_PPase_superfam"/>
</dbReference>
<accession>A0AAD7C312</accession>
<evidence type="ECO:0000256" key="1">
    <source>
        <dbReference type="ARBA" id="ARBA00022801"/>
    </source>
</evidence>
<feature type="signal peptide" evidence="2">
    <location>
        <begin position="1"/>
        <end position="23"/>
    </location>
</feature>
<evidence type="ECO:0000313" key="4">
    <source>
        <dbReference type="Proteomes" id="UP001221142"/>
    </source>
</evidence>
<feature type="chain" id="PRO_5042234330" evidence="2">
    <location>
        <begin position="24"/>
        <end position="564"/>
    </location>
</feature>
<dbReference type="SUPFAM" id="SSF53254">
    <property type="entry name" value="Phosphoglycerate mutase-like"/>
    <property type="match status" value="1"/>
</dbReference>
<evidence type="ECO:0000256" key="2">
    <source>
        <dbReference type="SAM" id="SignalP"/>
    </source>
</evidence>
<evidence type="ECO:0000313" key="3">
    <source>
        <dbReference type="EMBL" id="KAJ7636489.1"/>
    </source>
</evidence>